<evidence type="ECO:0000256" key="1">
    <source>
        <dbReference type="SAM" id="MobiDB-lite"/>
    </source>
</evidence>
<name>A0ABX2SVB0_VREZH</name>
<sequence length="1011" mass="103129">MTIELLLSMHQGQGTSSSTHSPASGSPRAAPGVFFEALTQAVTQQSRLPTSVQADGVPTDVLSAVTEQLASLDIELDAEALESIRENMHENGRERAPENVRDSVKAPRQAVEQAPTAGMQDNHAWHEASGTSRPVSAGTFTSSQTRDMGLERSSQPLPPPEQTASSDTSKGAETTPLNAAIAEVASRLALIASYSVAPAAQGNETASAAPVSAPSQGATTTGQTSLDSRLSADNVSSSPASFLARTTLPMSARLLDSAGNSTENSTENSNETTASTPVSRQPVKAQDPSVQPQSFSISQTPTPAPNSSSTSAALPLATNNPSVTLQENAVNTTPRDVQPALTGERVAEASQLTTQAPANTPSRDSAPVAPPLPTDSSAVARQEIPASAAPRDGQPTLTSERVTAASQPAAQTPPLNTPAPQPTPQAPTAPSRDSAPIAPPLPADGTTVARQETLASAAPRDGQPTLTSERVTAASQPTAQTLPLNTQAPQPTPQAPAAPNRDSALVAPSLPADGATVARQETLASAAPRDGQPTLTGERVTAASQPTAQTPPLNTPALQPTPQAPAAPNRDSALVAPSLPADGATVARQETLASAAPRDGQPTLTGERVTATSQPTAQTPPLNTQASQPTPQAPTAPSRDSAPIAPPLPADGAPVARQETLASAASRDGQPTLTGERVTAASQPTAQTPPLNTQAPQPTPQAPTAPSRDSAPIAPPLPADGATVARQETLASAAPRDGQPTLTGERVAEASQLAAQAQQATQTRPTPSAINALPVESSAANVSASATATATSQETMVAQPLAHQPGMHALSPLNTALAPTPTPGTEAMAGLLAEVDANSSANKGSEQPIPVSLASQQPAAPNSLTATTLNTPVTSPAWPSQLGQQLIQFAQRGGEHQVKMQLHPAELGPLSITLKVTEQGAQAHFLSSHAAVRQVIEQAIPQLREALAEQGISLDDTSVGEQQNPNEQSFAQQMPGKNAGNQKGEQGNDSAPSPVEENSQETPDGRVDIYA</sequence>
<protein>
    <submittedName>
        <fullName evidence="3">Flagellar hook-length control protein FliK</fullName>
    </submittedName>
</protein>
<dbReference type="EMBL" id="JACCDD010000007">
    <property type="protein sequence ID" value="NYS46050.1"/>
    <property type="molecule type" value="Genomic_DNA"/>
</dbReference>
<keyword evidence="3" id="KW-0282">Flagellum</keyword>
<dbReference type="Proteomes" id="UP000528918">
    <property type="component" value="Unassembled WGS sequence"/>
</dbReference>
<dbReference type="InterPro" id="IPR052563">
    <property type="entry name" value="FliK"/>
</dbReference>
<dbReference type="CDD" id="cd17470">
    <property type="entry name" value="T3SS_Flik_C"/>
    <property type="match status" value="1"/>
</dbReference>
<feature type="region of interest" description="Disordered" evidence="1">
    <location>
        <begin position="353"/>
        <end position="766"/>
    </location>
</feature>
<feature type="compositionally biased region" description="Low complexity" evidence="1">
    <location>
        <begin position="749"/>
        <end position="762"/>
    </location>
</feature>
<feature type="domain" description="Flagellar hook-length control protein-like C-terminal" evidence="2">
    <location>
        <begin position="888"/>
        <end position="967"/>
    </location>
</feature>
<feature type="compositionally biased region" description="Low complexity" evidence="1">
    <location>
        <begin position="683"/>
        <end position="696"/>
    </location>
</feature>
<keyword evidence="3" id="KW-0969">Cilium</keyword>
<feature type="compositionally biased region" description="Low complexity" evidence="1">
    <location>
        <begin position="480"/>
        <end position="489"/>
    </location>
</feature>
<feature type="compositionally biased region" description="Polar residues" evidence="1">
    <location>
        <begin position="353"/>
        <end position="363"/>
    </location>
</feature>
<dbReference type="PANTHER" id="PTHR37533">
    <property type="entry name" value="FLAGELLAR HOOK-LENGTH CONTROL PROTEIN"/>
    <property type="match status" value="1"/>
</dbReference>
<evidence type="ECO:0000313" key="4">
    <source>
        <dbReference type="Proteomes" id="UP000528918"/>
    </source>
</evidence>
<gene>
    <name evidence="3" type="ORF">HZS79_13990</name>
</gene>
<feature type="compositionally biased region" description="Polar residues" evidence="1">
    <location>
        <begin position="162"/>
        <end position="173"/>
    </location>
</feature>
<feature type="region of interest" description="Disordered" evidence="1">
    <location>
        <begin position="89"/>
        <end position="173"/>
    </location>
</feature>
<proteinExistence type="predicted"/>
<feature type="compositionally biased region" description="Low complexity" evidence="1">
    <location>
        <begin position="14"/>
        <end position="27"/>
    </location>
</feature>
<reference evidence="3 4" key="1">
    <citation type="journal article" date="2013" name="Antonie Van Leeuwenhoek">
        <title>Halomonas zhaodongensis sp. nov., a slightly halophilic bacterium isolated from saline-alkaline soils in Zhaodong, China.</title>
        <authorList>
            <person name="Jiang J."/>
            <person name="Pan Y."/>
            <person name="Meng L."/>
            <person name="Hu S."/>
            <person name="Zhang X."/>
            <person name="Hu B."/>
            <person name="Meng J."/>
            <person name="Li C."/>
            <person name="Huang H."/>
            <person name="Wang K."/>
            <person name="Su T."/>
        </authorList>
    </citation>
    <scope>NUCLEOTIDE SEQUENCE [LARGE SCALE GENOMIC DNA]</scope>
    <source>
        <strain evidence="3 4">NEAU-ST10-25</strain>
    </source>
</reference>
<feature type="compositionally biased region" description="Polar residues" evidence="1">
    <location>
        <begin position="957"/>
        <end position="972"/>
    </location>
</feature>
<dbReference type="InterPro" id="IPR038610">
    <property type="entry name" value="FliK-like_C_sf"/>
</dbReference>
<organism evidence="3 4">
    <name type="scientific">Vreelandella zhaodongensis</name>
    <name type="common">Halomonas zhaodongensis</name>
    <dbReference type="NCBI Taxonomy" id="1176240"/>
    <lineage>
        <taxon>Bacteria</taxon>
        <taxon>Pseudomonadati</taxon>
        <taxon>Pseudomonadota</taxon>
        <taxon>Gammaproteobacteria</taxon>
        <taxon>Oceanospirillales</taxon>
        <taxon>Halomonadaceae</taxon>
        <taxon>Vreelandella</taxon>
    </lineage>
</organism>
<feature type="compositionally biased region" description="Polar residues" evidence="1">
    <location>
        <begin position="288"/>
        <end position="299"/>
    </location>
</feature>
<accession>A0ABX2SVB0</accession>
<feature type="compositionally biased region" description="Low complexity" evidence="1">
    <location>
        <begin position="555"/>
        <end position="568"/>
    </location>
</feature>
<keyword evidence="4" id="KW-1185">Reference proteome</keyword>
<feature type="compositionally biased region" description="Polar residues" evidence="1">
    <location>
        <begin position="979"/>
        <end position="1002"/>
    </location>
</feature>
<feature type="region of interest" description="Disordered" evidence="1">
    <location>
        <begin position="207"/>
        <end position="240"/>
    </location>
</feature>
<dbReference type="Pfam" id="PF02120">
    <property type="entry name" value="Flg_hook"/>
    <property type="match status" value="1"/>
</dbReference>
<feature type="compositionally biased region" description="Low complexity" evidence="1">
    <location>
        <begin position="610"/>
        <end position="638"/>
    </location>
</feature>
<evidence type="ECO:0000313" key="3">
    <source>
        <dbReference type="EMBL" id="NYS46050.1"/>
    </source>
</evidence>
<feature type="compositionally biased region" description="Polar residues" evidence="1">
    <location>
        <begin position="129"/>
        <end position="146"/>
    </location>
</feature>
<dbReference type="Gene3D" id="3.30.750.140">
    <property type="match status" value="1"/>
</dbReference>
<feature type="compositionally biased region" description="Polar residues" evidence="1">
    <location>
        <begin position="464"/>
        <end position="479"/>
    </location>
</feature>
<evidence type="ECO:0000259" key="2">
    <source>
        <dbReference type="Pfam" id="PF02120"/>
    </source>
</evidence>
<dbReference type="PANTHER" id="PTHR37533:SF2">
    <property type="entry name" value="FLAGELLAR HOOK-LENGTH CONTROL PROTEIN"/>
    <property type="match status" value="1"/>
</dbReference>
<feature type="region of interest" description="Disordered" evidence="1">
    <location>
        <begin position="7"/>
        <end position="28"/>
    </location>
</feature>
<comment type="caution">
    <text evidence="3">The sequence shown here is derived from an EMBL/GenBank/DDBJ whole genome shotgun (WGS) entry which is preliminary data.</text>
</comment>
<feature type="compositionally biased region" description="Basic and acidic residues" evidence="1">
    <location>
        <begin position="89"/>
        <end position="105"/>
    </location>
</feature>
<feature type="compositionally biased region" description="Polar residues" evidence="1">
    <location>
        <begin position="213"/>
        <end position="240"/>
    </location>
</feature>
<dbReference type="InterPro" id="IPR021136">
    <property type="entry name" value="Flagellar_hook_control-like_C"/>
</dbReference>
<keyword evidence="3" id="KW-0966">Cell projection</keyword>
<feature type="compositionally biased region" description="Low complexity" evidence="1">
    <location>
        <begin position="305"/>
        <end position="316"/>
    </location>
</feature>
<feature type="compositionally biased region" description="Low complexity" evidence="1">
    <location>
        <begin position="403"/>
        <end position="414"/>
    </location>
</feature>
<feature type="region of interest" description="Disordered" evidence="1">
    <location>
        <begin position="957"/>
        <end position="1011"/>
    </location>
</feature>
<feature type="compositionally biased region" description="Pro residues" evidence="1">
    <location>
        <begin position="415"/>
        <end position="427"/>
    </location>
</feature>
<feature type="compositionally biased region" description="Low complexity" evidence="1">
    <location>
        <begin position="260"/>
        <end position="276"/>
    </location>
</feature>
<feature type="region of interest" description="Disordered" evidence="1">
    <location>
        <begin position="257"/>
        <end position="316"/>
    </location>
</feature>
<feature type="compositionally biased region" description="Polar residues" evidence="1">
    <location>
        <begin position="542"/>
        <end position="552"/>
    </location>
</feature>
<dbReference type="RefSeq" id="WP_179928164.1">
    <property type="nucleotide sequence ID" value="NZ_JACCDD010000007.1"/>
</dbReference>